<protein>
    <recommendedName>
        <fullName evidence="4">Transmembrane protein</fullName>
    </recommendedName>
</protein>
<evidence type="ECO:0000256" key="1">
    <source>
        <dbReference type="SAM" id="Phobius"/>
    </source>
</evidence>
<comment type="caution">
    <text evidence="2">The sequence shown here is derived from an EMBL/GenBank/DDBJ whole genome shotgun (WGS) entry which is preliminary data.</text>
</comment>
<evidence type="ECO:0008006" key="4">
    <source>
        <dbReference type="Google" id="ProtNLM"/>
    </source>
</evidence>
<accession>A0A8S1XJD5</accession>
<keyword evidence="1" id="KW-0812">Transmembrane</keyword>
<dbReference type="Proteomes" id="UP000689195">
    <property type="component" value="Unassembled WGS sequence"/>
</dbReference>
<evidence type="ECO:0000313" key="3">
    <source>
        <dbReference type="Proteomes" id="UP000689195"/>
    </source>
</evidence>
<sequence length="874" mass="104845">MKVLRITILNVYLATSNLFQETQIIQISLIFNQFQQNNEQNLSYYLSINKQIVEEDFQFQLKFYEQINPFPTSKVQFLQNDEIYCEDQQQENIDECFNKNELDFLWQINLFYTNQIQKVIQLKNSQIIIIKCNSNEIFNLGNFEKIQYENVYSFQNDLFLLSNKKMKVLRITILSKNNYLQNIYEFQDQIINILHQNPGYLFILKSCVSYTLLDNKYILEQQQNYKVDSNGQCIQQKLLYKNFLEIDRSNHVFIFKNEFITNIIHFKDEIIHNIHQYNQDVNQFLILSTINNRIVAIKYYYYYYKLIEVQQILDYSFNYVYPLIHSVNGFYLVIAAYDYLNTSVLLIYNLVNYDQNPLIDIIKVDNFTFTLTTYNEIFFFQQKVFKKQKIQETLVKCRINYFSEPQKSLKIGILFINQFNETLSQVDYIQFNLINNFQKLKSLATQVVEFTYHPYSKYILFDPRKFVSGPIETISTNTYDLVLPLIQIDQINRRYCQEIQNSTCIIEKNQSLIISNIYDVSKHFIQLDLKQKSNIMILNSELYFFICYMQESDLFILLYLKTTLENVANLTIIQQFNNPILNIQTINQYCLIICRDIIYIYEIVNSKLNLISTFYCVQCSVKQIHNSNFIAIYQKITSTQIIEFIILDFLNQEHFKKYLPLNDLIYIDKVIEVQFEILSIKLIEGNQYYAKLFILLSQSFSYVFDLNFNGENITNERKVIKALSITHYQEILFMLNYQIMIFAYFDTQNLLFAISMYNLTELNLTDKIYTLYMSFSSIQKYNESHFIVIPNDDDSDHMVYQVVSYQIKIDNEQIKSFNLTCKNSLSEVEFQIHLLNESQEKSFKIQLYIIIVWEIILFIFLLQRRRRSRSKQFY</sequence>
<reference evidence="2" key="1">
    <citation type="submission" date="2021-01" db="EMBL/GenBank/DDBJ databases">
        <authorList>
            <consortium name="Genoscope - CEA"/>
            <person name="William W."/>
        </authorList>
    </citation>
    <scope>NUCLEOTIDE SEQUENCE</scope>
</reference>
<dbReference type="AlphaFoldDB" id="A0A8S1XJD5"/>
<gene>
    <name evidence="2" type="ORF">PPENT_87.1.T1270065</name>
</gene>
<organism evidence="2 3">
    <name type="scientific">Paramecium pentaurelia</name>
    <dbReference type="NCBI Taxonomy" id="43138"/>
    <lineage>
        <taxon>Eukaryota</taxon>
        <taxon>Sar</taxon>
        <taxon>Alveolata</taxon>
        <taxon>Ciliophora</taxon>
        <taxon>Intramacronucleata</taxon>
        <taxon>Oligohymenophorea</taxon>
        <taxon>Peniculida</taxon>
        <taxon>Parameciidae</taxon>
        <taxon>Paramecium</taxon>
    </lineage>
</organism>
<dbReference type="EMBL" id="CAJJDO010000127">
    <property type="protein sequence ID" value="CAD8201286.1"/>
    <property type="molecule type" value="Genomic_DNA"/>
</dbReference>
<keyword evidence="1" id="KW-1133">Transmembrane helix</keyword>
<feature type="transmembrane region" description="Helical" evidence="1">
    <location>
        <begin position="845"/>
        <end position="862"/>
    </location>
</feature>
<name>A0A8S1XJD5_9CILI</name>
<keyword evidence="1" id="KW-0472">Membrane</keyword>
<proteinExistence type="predicted"/>
<keyword evidence="3" id="KW-1185">Reference proteome</keyword>
<evidence type="ECO:0000313" key="2">
    <source>
        <dbReference type="EMBL" id="CAD8201286.1"/>
    </source>
</evidence>
<dbReference type="OrthoDB" id="10402848at2759"/>